<dbReference type="AlphaFoldDB" id="A0AAE1CG57"/>
<accession>A0AAE1CG57</accession>
<evidence type="ECO:0008006" key="3">
    <source>
        <dbReference type="Google" id="ProtNLM"/>
    </source>
</evidence>
<organism evidence="1 2">
    <name type="scientific">Podospora appendiculata</name>
    <dbReference type="NCBI Taxonomy" id="314037"/>
    <lineage>
        <taxon>Eukaryota</taxon>
        <taxon>Fungi</taxon>
        <taxon>Dikarya</taxon>
        <taxon>Ascomycota</taxon>
        <taxon>Pezizomycotina</taxon>
        <taxon>Sordariomycetes</taxon>
        <taxon>Sordariomycetidae</taxon>
        <taxon>Sordariales</taxon>
        <taxon>Podosporaceae</taxon>
        <taxon>Podospora</taxon>
    </lineage>
</organism>
<dbReference type="EMBL" id="JAULSO010000001">
    <property type="protein sequence ID" value="KAK3693371.1"/>
    <property type="molecule type" value="Genomic_DNA"/>
</dbReference>
<comment type="caution">
    <text evidence="1">The sequence shown here is derived from an EMBL/GenBank/DDBJ whole genome shotgun (WGS) entry which is preliminary data.</text>
</comment>
<name>A0AAE1CG57_9PEZI</name>
<protein>
    <recommendedName>
        <fullName evidence="3">BTB domain-containing protein</fullName>
    </recommendedName>
</protein>
<sequence>MDSLHLVVVPSPFANMTPLYEVAPEADLLLIIPPYTPSPSPSPSSPSPVPTAGLRLKLSSAHLTLASRAFRTKLQQHHTKQSDNRTHLSLPAGVFDPRAVTTVMNAVHGRGSKVPRALEDIGGVETLAHIARVVEVFGLLDAVAVYADRWIDGLVATRGGLSRVGGREAVLWVYASRVFRRADVFRVVTGVVAAGAVGVVDGFGFSLGEKVLRDIESQRQQLVSAALDMLDDVVDEL</sequence>
<gene>
    <name evidence="1" type="ORF">B0T22DRAFT_358196</name>
</gene>
<keyword evidence="2" id="KW-1185">Reference proteome</keyword>
<proteinExistence type="predicted"/>
<reference evidence="1" key="1">
    <citation type="journal article" date="2023" name="Mol. Phylogenet. Evol.">
        <title>Genome-scale phylogeny and comparative genomics of the fungal order Sordariales.</title>
        <authorList>
            <person name="Hensen N."/>
            <person name="Bonometti L."/>
            <person name="Westerberg I."/>
            <person name="Brannstrom I.O."/>
            <person name="Guillou S."/>
            <person name="Cros-Aarteil S."/>
            <person name="Calhoun S."/>
            <person name="Haridas S."/>
            <person name="Kuo A."/>
            <person name="Mondo S."/>
            <person name="Pangilinan J."/>
            <person name="Riley R."/>
            <person name="LaButti K."/>
            <person name="Andreopoulos B."/>
            <person name="Lipzen A."/>
            <person name="Chen C."/>
            <person name="Yan M."/>
            <person name="Daum C."/>
            <person name="Ng V."/>
            <person name="Clum A."/>
            <person name="Steindorff A."/>
            <person name="Ohm R.A."/>
            <person name="Martin F."/>
            <person name="Silar P."/>
            <person name="Natvig D.O."/>
            <person name="Lalanne C."/>
            <person name="Gautier V."/>
            <person name="Ament-Velasquez S.L."/>
            <person name="Kruys A."/>
            <person name="Hutchinson M.I."/>
            <person name="Powell A.J."/>
            <person name="Barry K."/>
            <person name="Miller A.N."/>
            <person name="Grigoriev I.V."/>
            <person name="Debuchy R."/>
            <person name="Gladieux P."/>
            <person name="Hiltunen Thoren M."/>
            <person name="Johannesson H."/>
        </authorList>
    </citation>
    <scope>NUCLEOTIDE SEQUENCE</scope>
    <source>
        <strain evidence="1">CBS 314.62</strain>
    </source>
</reference>
<dbReference type="Proteomes" id="UP001270362">
    <property type="component" value="Unassembled WGS sequence"/>
</dbReference>
<evidence type="ECO:0000313" key="2">
    <source>
        <dbReference type="Proteomes" id="UP001270362"/>
    </source>
</evidence>
<evidence type="ECO:0000313" key="1">
    <source>
        <dbReference type="EMBL" id="KAK3693371.1"/>
    </source>
</evidence>
<reference evidence="1" key="2">
    <citation type="submission" date="2023-06" db="EMBL/GenBank/DDBJ databases">
        <authorList>
            <consortium name="Lawrence Berkeley National Laboratory"/>
            <person name="Haridas S."/>
            <person name="Hensen N."/>
            <person name="Bonometti L."/>
            <person name="Westerberg I."/>
            <person name="Brannstrom I.O."/>
            <person name="Guillou S."/>
            <person name="Cros-Aarteil S."/>
            <person name="Calhoun S."/>
            <person name="Kuo A."/>
            <person name="Mondo S."/>
            <person name="Pangilinan J."/>
            <person name="Riley R."/>
            <person name="Labutti K."/>
            <person name="Andreopoulos B."/>
            <person name="Lipzen A."/>
            <person name="Chen C."/>
            <person name="Yanf M."/>
            <person name="Daum C."/>
            <person name="Ng V."/>
            <person name="Clum A."/>
            <person name="Steindorff A."/>
            <person name="Ohm R."/>
            <person name="Martin F."/>
            <person name="Silar P."/>
            <person name="Natvig D."/>
            <person name="Lalanne C."/>
            <person name="Gautier V."/>
            <person name="Ament-Velasquez S.L."/>
            <person name="Kruys A."/>
            <person name="Hutchinson M.I."/>
            <person name="Powell A.J."/>
            <person name="Barry K."/>
            <person name="Miller A.N."/>
            <person name="Grigoriev I.V."/>
            <person name="Debuchy R."/>
            <person name="Gladieux P."/>
            <person name="Thoren M.H."/>
            <person name="Johannesson H."/>
        </authorList>
    </citation>
    <scope>NUCLEOTIDE SEQUENCE</scope>
    <source>
        <strain evidence="1">CBS 314.62</strain>
    </source>
</reference>
<feature type="non-terminal residue" evidence="1">
    <location>
        <position position="237"/>
    </location>
</feature>